<dbReference type="PROSITE" id="PS51833">
    <property type="entry name" value="HDOD"/>
    <property type="match status" value="1"/>
</dbReference>
<keyword evidence="3" id="KW-1185">Reference proteome</keyword>
<gene>
    <name evidence="2" type="ORF">WOB96_12910</name>
</gene>
<dbReference type="Pfam" id="PF08668">
    <property type="entry name" value="HDOD"/>
    <property type="match status" value="1"/>
</dbReference>
<evidence type="ECO:0000259" key="1">
    <source>
        <dbReference type="PROSITE" id="PS51833"/>
    </source>
</evidence>
<organism evidence="2 3">
    <name type="scientific">Thermithiobacillus plumbiphilus</name>
    <dbReference type="NCBI Taxonomy" id="1729899"/>
    <lineage>
        <taxon>Bacteria</taxon>
        <taxon>Pseudomonadati</taxon>
        <taxon>Pseudomonadota</taxon>
        <taxon>Acidithiobacillia</taxon>
        <taxon>Acidithiobacillales</taxon>
        <taxon>Thermithiobacillaceae</taxon>
        <taxon>Thermithiobacillus</taxon>
    </lineage>
</organism>
<sequence>MDEQVKALIDTFSSTKIPILRRSRLEIQALIKSGSASAPALADILSHDSLLSACLLRKVSRSPDRLIGTLEQAVLLLGESALLDLVENSPDVDDLLTPARRARFVAQCHYAYLCGRLARHWAFHDEDLHYAESFVAASLHDLAALMLEVCSPQQAPRFDIPTANLNAALARAWNLPQLLQEALDADALIPRRAMLVNLACLILRDAAQGFDNPLQQTRLHRVAEMLKLPVVELQTDIFRQAVAAIREIKDWLAMDISSFVPFFPVLQESVPVATACPLPRQEIGEDAAPHSWSSPGQLIQARLSELSEQAGLSRIVFALLTPDHASLQGRYFHGVEAGSGLHQFQLEREKDEFFFELLSGPQARWIRAGEQRSARAQASYELQSYLEMREFFVASLFVSDKPLGICYADRGSPDCGLDGQAFEQFRSCCDRISRELTMFSHPA</sequence>
<comment type="caution">
    <text evidence="2">The sequence shown here is derived from an EMBL/GenBank/DDBJ whole genome shotgun (WGS) entry which is preliminary data.</text>
</comment>
<feature type="domain" description="HDOD" evidence="1">
    <location>
        <begin position="17"/>
        <end position="189"/>
    </location>
</feature>
<protein>
    <submittedName>
        <fullName evidence="2">HDOD domain-containing protein</fullName>
    </submittedName>
</protein>
<dbReference type="RefSeq" id="WP_341371709.1">
    <property type="nucleotide sequence ID" value="NZ_JBBPCO010000014.1"/>
</dbReference>
<reference evidence="2 3" key="1">
    <citation type="submission" date="2024-04" db="EMBL/GenBank/DDBJ databases">
        <authorList>
            <person name="Abashina T."/>
            <person name="Shaikin A."/>
        </authorList>
    </citation>
    <scope>NUCLEOTIDE SEQUENCE [LARGE SCALE GENOMIC DNA]</scope>
    <source>
        <strain evidence="2 3">AAFK</strain>
    </source>
</reference>
<evidence type="ECO:0000313" key="3">
    <source>
        <dbReference type="Proteomes" id="UP001446205"/>
    </source>
</evidence>
<dbReference type="Gene3D" id="1.10.3210.10">
    <property type="entry name" value="Hypothetical protein af1432"/>
    <property type="match status" value="1"/>
</dbReference>
<name>A0ABU9DAV1_9PROT</name>
<dbReference type="EMBL" id="JBBPCO010000014">
    <property type="protein sequence ID" value="MEK8090654.1"/>
    <property type="molecule type" value="Genomic_DNA"/>
</dbReference>
<evidence type="ECO:0000313" key="2">
    <source>
        <dbReference type="EMBL" id="MEK8090654.1"/>
    </source>
</evidence>
<dbReference type="Proteomes" id="UP001446205">
    <property type="component" value="Unassembled WGS sequence"/>
</dbReference>
<proteinExistence type="predicted"/>
<dbReference type="InterPro" id="IPR013976">
    <property type="entry name" value="HDOD"/>
</dbReference>
<dbReference type="SUPFAM" id="SSF109604">
    <property type="entry name" value="HD-domain/PDEase-like"/>
    <property type="match status" value="1"/>
</dbReference>
<accession>A0ABU9DAV1</accession>